<protein>
    <submittedName>
        <fullName evidence="2">Uncharacterized protein</fullName>
    </submittedName>
</protein>
<name>A0A314XJE4_PRUYE</name>
<gene>
    <name evidence="2" type="ORF">Pyn_26656</name>
</gene>
<sequence>MEASSPSASSRKRKTRQAPMPQIVLALAAPNSNPANNNAIERTVWSTKPRSNCSGRRRKQKAAAAQQEHERQLQIPTTERTVSSTKIQSNYSLRTTARGGRKTAPQEQEHEEKKGRLKVVRIRILDPYETESSTDTGETNVAVNKQPKKKKVEIVHEIRMLERNPPCPKKLETQETSKKKESKKNYIGKNNKQICLSSRSSSPSCNVEGREDEEILKGSSTTSSVVQMAVRKMALYDVPGPIPDLDEFLKWDYDLHFLLTFFDDMPSDSDCEDY</sequence>
<dbReference type="EMBL" id="PJQY01002349">
    <property type="protein sequence ID" value="PQP94374.1"/>
    <property type="molecule type" value="Genomic_DNA"/>
</dbReference>
<dbReference type="AlphaFoldDB" id="A0A314XJE4"/>
<evidence type="ECO:0000313" key="2">
    <source>
        <dbReference type="EMBL" id="PQP94374.1"/>
    </source>
</evidence>
<dbReference type="Proteomes" id="UP000250321">
    <property type="component" value="Unassembled WGS sequence"/>
</dbReference>
<organism evidence="2 3">
    <name type="scientific">Prunus yedoensis var. nudiflora</name>
    <dbReference type="NCBI Taxonomy" id="2094558"/>
    <lineage>
        <taxon>Eukaryota</taxon>
        <taxon>Viridiplantae</taxon>
        <taxon>Streptophyta</taxon>
        <taxon>Embryophyta</taxon>
        <taxon>Tracheophyta</taxon>
        <taxon>Spermatophyta</taxon>
        <taxon>Magnoliopsida</taxon>
        <taxon>eudicotyledons</taxon>
        <taxon>Gunneridae</taxon>
        <taxon>Pentapetalae</taxon>
        <taxon>rosids</taxon>
        <taxon>fabids</taxon>
        <taxon>Rosales</taxon>
        <taxon>Rosaceae</taxon>
        <taxon>Amygdaloideae</taxon>
        <taxon>Amygdaleae</taxon>
        <taxon>Prunus</taxon>
    </lineage>
</organism>
<evidence type="ECO:0000256" key="1">
    <source>
        <dbReference type="SAM" id="MobiDB-lite"/>
    </source>
</evidence>
<feature type="compositionally biased region" description="Polar residues" evidence="1">
    <location>
        <begin position="44"/>
        <end position="54"/>
    </location>
</feature>
<feature type="compositionally biased region" description="Basic and acidic residues" evidence="1">
    <location>
        <begin position="169"/>
        <end position="179"/>
    </location>
</feature>
<proteinExistence type="predicted"/>
<feature type="compositionally biased region" description="Low complexity" evidence="1">
    <location>
        <begin position="25"/>
        <end position="39"/>
    </location>
</feature>
<evidence type="ECO:0000313" key="3">
    <source>
        <dbReference type="Proteomes" id="UP000250321"/>
    </source>
</evidence>
<feature type="region of interest" description="Disordered" evidence="1">
    <location>
        <begin position="198"/>
        <end position="218"/>
    </location>
</feature>
<reference evidence="2 3" key="1">
    <citation type="submission" date="2018-02" db="EMBL/GenBank/DDBJ databases">
        <title>Draft genome of wild Prunus yedoensis var. nudiflora.</title>
        <authorList>
            <person name="Baek S."/>
            <person name="Kim J.-H."/>
            <person name="Choi K."/>
            <person name="Kim G.-B."/>
            <person name="Cho A."/>
            <person name="Jang H."/>
            <person name="Shin C.-H."/>
            <person name="Yu H.-J."/>
            <person name="Mun J.-H."/>
        </authorList>
    </citation>
    <scope>NUCLEOTIDE SEQUENCE [LARGE SCALE GENOMIC DNA]</scope>
    <source>
        <strain evidence="3">cv. Jeju island</strain>
        <tissue evidence="2">Leaf</tissue>
    </source>
</reference>
<accession>A0A314XJE4</accession>
<feature type="region of interest" description="Disordered" evidence="1">
    <location>
        <begin position="163"/>
        <end position="184"/>
    </location>
</feature>
<comment type="caution">
    <text evidence="2">The sequence shown here is derived from an EMBL/GenBank/DDBJ whole genome shotgun (WGS) entry which is preliminary data.</text>
</comment>
<feature type="compositionally biased region" description="Polar residues" evidence="1">
    <location>
        <begin position="74"/>
        <end position="95"/>
    </location>
</feature>
<feature type="region of interest" description="Disordered" evidence="1">
    <location>
        <begin position="1"/>
        <end position="114"/>
    </location>
</feature>
<dbReference type="OrthoDB" id="1166028at2759"/>
<keyword evidence="3" id="KW-1185">Reference proteome</keyword>